<dbReference type="EMBL" id="JAKGTH010000007">
    <property type="protein sequence ID" value="MCF4101108.1"/>
    <property type="molecule type" value="Genomic_DNA"/>
</dbReference>
<accession>A0ABS9EE16</accession>
<evidence type="ECO:0000256" key="1">
    <source>
        <dbReference type="SAM" id="MobiDB-lite"/>
    </source>
</evidence>
<feature type="compositionally biased region" description="Basic and acidic residues" evidence="1">
    <location>
        <begin position="27"/>
        <end position="36"/>
    </location>
</feature>
<proteinExistence type="predicted"/>
<sequence>MAKKGVQKNSANKAKHTKLLKRKKDKIRKEKEANKEKIKAILLRAKEEEKKPE</sequence>
<feature type="region of interest" description="Disordered" evidence="1">
    <location>
        <begin position="1"/>
        <end position="36"/>
    </location>
</feature>
<reference evidence="2" key="1">
    <citation type="submission" date="2022-01" db="EMBL/GenBank/DDBJ databases">
        <title>Gillisia lutea sp. nov., isolated from marine plastic residues from the Malvarosa beach (Valencia, Spain).</title>
        <authorList>
            <person name="Vidal-Verdu A."/>
            <person name="Molina-Menor E."/>
            <person name="Satari L."/>
            <person name="Pascual J."/>
            <person name="Pereto J."/>
            <person name="Porcar M."/>
        </authorList>
    </citation>
    <scope>NUCLEOTIDE SEQUENCE</scope>
    <source>
        <strain evidence="2">M10.2A</strain>
    </source>
</reference>
<name>A0ABS9EE16_9FLAO</name>
<evidence type="ECO:0000313" key="2">
    <source>
        <dbReference type="EMBL" id="MCF4101108.1"/>
    </source>
</evidence>
<evidence type="ECO:0000313" key="3">
    <source>
        <dbReference type="Proteomes" id="UP001179363"/>
    </source>
</evidence>
<feature type="compositionally biased region" description="Basic residues" evidence="1">
    <location>
        <begin position="13"/>
        <end position="26"/>
    </location>
</feature>
<comment type="caution">
    <text evidence="2">The sequence shown here is derived from an EMBL/GenBank/DDBJ whole genome shotgun (WGS) entry which is preliminary data.</text>
</comment>
<gene>
    <name evidence="2" type="ORF">L1I30_05480</name>
</gene>
<organism evidence="2 3">
    <name type="scientific">Gillisia lutea</name>
    <dbReference type="NCBI Taxonomy" id="2909668"/>
    <lineage>
        <taxon>Bacteria</taxon>
        <taxon>Pseudomonadati</taxon>
        <taxon>Bacteroidota</taxon>
        <taxon>Flavobacteriia</taxon>
        <taxon>Flavobacteriales</taxon>
        <taxon>Flavobacteriaceae</taxon>
        <taxon>Gillisia</taxon>
    </lineage>
</organism>
<keyword evidence="3" id="KW-1185">Reference proteome</keyword>
<protein>
    <submittedName>
        <fullName evidence="2">Uncharacterized protein</fullName>
    </submittedName>
</protein>
<dbReference type="RefSeq" id="WP_236133259.1">
    <property type="nucleotide sequence ID" value="NZ_JAKGTH010000007.1"/>
</dbReference>
<dbReference type="Proteomes" id="UP001179363">
    <property type="component" value="Unassembled WGS sequence"/>
</dbReference>